<evidence type="ECO:0000256" key="1">
    <source>
        <dbReference type="ARBA" id="ARBA00022723"/>
    </source>
</evidence>
<keyword evidence="1 5" id="KW-0479">Metal-binding</keyword>
<dbReference type="OrthoDB" id="1535683at2759"/>
<dbReference type="EMBL" id="SZYD01000001">
    <property type="protein sequence ID" value="KAD7478698.1"/>
    <property type="molecule type" value="Genomic_DNA"/>
</dbReference>
<evidence type="ECO:0000313" key="8">
    <source>
        <dbReference type="Proteomes" id="UP000326396"/>
    </source>
</evidence>
<dbReference type="PROSITE" id="PS50103">
    <property type="entry name" value="ZF_C3H1"/>
    <property type="match status" value="1"/>
</dbReference>
<dbReference type="PANTHER" id="PTHR12506:SF75">
    <property type="entry name" value="ZINC FINGER CCCH DOMAIN-CONTAINING PROTEIN 67-LIKE"/>
    <property type="match status" value="1"/>
</dbReference>
<evidence type="ECO:0000313" key="7">
    <source>
        <dbReference type="EMBL" id="KAD7478698.1"/>
    </source>
</evidence>
<dbReference type="PANTHER" id="PTHR12506">
    <property type="entry name" value="PROTEIN PHOSPHATASE RELATED"/>
    <property type="match status" value="1"/>
</dbReference>
<keyword evidence="3 5" id="KW-0862">Zinc</keyword>
<reference evidence="7 8" key="1">
    <citation type="submission" date="2019-05" db="EMBL/GenBank/DDBJ databases">
        <title>Mikania micrantha, genome provides insights into the molecular mechanism of rapid growth.</title>
        <authorList>
            <person name="Liu B."/>
        </authorList>
    </citation>
    <scope>NUCLEOTIDE SEQUENCE [LARGE SCALE GENOMIC DNA]</scope>
    <source>
        <strain evidence="7">NLD-2019</strain>
        <tissue evidence="7">Leaf</tissue>
    </source>
</reference>
<evidence type="ECO:0000256" key="2">
    <source>
        <dbReference type="ARBA" id="ARBA00022771"/>
    </source>
</evidence>
<evidence type="ECO:0000259" key="6">
    <source>
        <dbReference type="PROSITE" id="PS50103"/>
    </source>
</evidence>
<dbReference type="GO" id="GO:0008270">
    <property type="term" value="F:zinc ion binding"/>
    <property type="evidence" value="ECO:0007669"/>
    <property type="project" value="UniProtKB-KW"/>
</dbReference>
<keyword evidence="8" id="KW-1185">Reference proteome</keyword>
<evidence type="ECO:0000256" key="4">
    <source>
        <dbReference type="ARBA" id="ARBA00023125"/>
    </source>
</evidence>
<sequence length="82" mass="9269">MPDAPLRYNSNGLPIRLDEPACSFYMHNHWCGYGAGCKFHHPELNYYVPQDYGEAQEYHDGWTGSTDGGYYPISVANSPQLP</sequence>
<organism evidence="7 8">
    <name type="scientific">Mikania micrantha</name>
    <name type="common">bitter vine</name>
    <dbReference type="NCBI Taxonomy" id="192012"/>
    <lineage>
        <taxon>Eukaryota</taxon>
        <taxon>Viridiplantae</taxon>
        <taxon>Streptophyta</taxon>
        <taxon>Embryophyta</taxon>
        <taxon>Tracheophyta</taxon>
        <taxon>Spermatophyta</taxon>
        <taxon>Magnoliopsida</taxon>
        <taxon>eudicotyledons</taxon>
        <taxon>Gunneridae</taxon>
        <taxon>Pentapetalae</taxon>
        <taxon>asterids</taxon>
        <taxon>campanulids</taxon>
        <taxon>Asterales</taxon>
        <taxon>Asteraceae</taxon>
        <taxon>Asteroideae</taxon>
        <taxon>Heliantheae alliance</taxon>
        <taxon>Eupatorieae</taxon>
        <taxon>Mikania</taxon>
    </lineage>
</organism>
<feature type="domain" description="C3H1-type" evidence="6">
    <location>
        <begin position="16"/>
        <end position="44"/>
    </location>
</feature>
<evidence type="ECO:0000256" key="3">
    <source>
        <dbReference type="ARBA" id="ARBA00022833"/>
    </source>
</evidence>
<protein>
    <recommendedName>
        <fullName evidence="6">C3H1-type domain-containing protein</fullName>
    </recommendedName>
</protein>
<name>A0A5N6Q4E6_9ASTR</name>
<dbReference type="InterPro" id="IPR000571">
    <property type="entry name" value="Znf_CCCH"/>
</dbReference>
<keyword evidence="4" id="KW-0238">DNA-binding</keyword>
<dbReference type="Pfam" id="PF00642">
    <property type="entry name" value="zf-CCCH"/>
    <property type="match status" value="1"/>
</dbReference>
<feature type="zinc finger region" description="C3H1-type" evidence="5">
    <location>
        <begin position="16"/>
        <end position="44"/>
    </location>
</feature>
<proteinExistence type="predicted"/>
<dbReference type="InterPro" id="IPR036855">
    <property type="entry name" value="Znf_CCCH_sf"/>
</dbReference>
<dbReference type="GO" id="GO:0003677">
    <property type="term" value="F:DNA binding"/>
    <property type="evidence" value="ECO:0007669"/>
    <property type="project" value="UniProtKB-KW"/>
</dbReference>
<dbReference type="InterPro" id="IPR050974">
    <property type="entry name" value="Plant_ZF_CCCH"/>
</dbReference>
<accession>A0A5N6Q4E6</accession>
<comment type="caution">
    <text evidence="7">The sequence shown here is derived from an EMBL/GenBank/DDBJ whole genome shotgun (WGS) entry which is preliminary data.</text>
</comment>
<evidence type="ECO:0000256" key="5">
    <source>
        <dbReference type="PROSITE-ProRule" id="PRU00723"/>
    </source>
</evidence>
<keyword evidence="2 5" id="KW-0863">Zinc-finger</keyword>
<dbReference type="SUPFAM" id="SSF90229">
    <property type="entry name" value="CCCH zinc finger"/>
    <property type="match status" value="1"/>
</dbReference>
<dbReference type="GO" id="GO:0003729">
    <property type="term" value="F:mRNA binding"/>
    <property type="evidence" value="ECO:0007669"/>
    <property type="project" value="UniProtKB-ARBA"/>
</dbReference>
<gene>
    <name evidence="7" type="ORF">E3N88_01834</name>
</gene>
<dbReference type="Proteomes" id="UP000326396">
    <property type="component" value="Linkage Group LG1"/>
</dbReference>
<dbReference type="AlphaFoldDB" id="A0A5N6Q4E6"/>